<protein>
    <submittedName>
        <fullName evidence="2">Zinc finger PHD-type domain-containing protein</fullName>
    </submittedName>
</protein>
<reference evidence="2" key="1">
    <citation type="submission" date="2022-11" db="UniProtKB">
        <authorList>
            <consortium name="WormBaseParasite"/>
        </authorList>
    </citation>
    <scope>IDENTIFICATION</scope>
</reference>
<proteinExistence type="predicted"/>
<accession>A0AC35EXJ3</accession>
<evidence type="ECO:0000313" key="1">
    <source>
        <dbReference type="Proteomes" id="UP000887580"/>
    </source>
</evidence>
<dbReference type="WBParaSite" id="PS1159_v2.g11718.t1">
    <property type="protein sequence ID" value="PS1159_v2.g11718.t1"/>
    <property type="gene ID" value="PS1159_v2.g11718"/>
</dbReference>
<organism evidence="1 2">
    <name type="scientific">Panagrolaimus sp. PS1159</name>
    <dbReference type="NCBI Taxonomy" id="55785"/>
    <lineage>
        <taxon>Eukaryota</taxon>
        <taxon>Metazoa</taxon>
        <taxon>Ecdysozoa</taxon>
        <taxon>Nematoda</taxon>
        <taxon>Chromadorea</taxon>
        <taxon>Rhabditida</taxon>
        <taxon>Tylenchina</taxon>
        <taxon>Panagrolaimomorpha</taxon>
        <taxon>Panagrolaimoidea</taxon>
        <taxon>Panagrolaimidae</taxon>
        <taxon>Panagrolaimus</taxon>
    </lineage>
</organism>
<evidence type="ECO:0000313" key="2">
    <source>
        <dbReference type="WBParaSite" id="PS1159_v2.g11718.t1"/>
    </source>
</evidence>
<dbReference type="Proteomes" id="UP000887580">
    <property type="component" value="Unplaced"/>
</dbReference>
<sequence length="272" mass="31402">MGNSSLDMPQSLQSFPRQMFVKFGVEAVLCMIQKEATERHPFSDGWKAKSRYAASFPTSYIQINNLPQFDRMILTLQSYRSVGQLENLYRPGGALENVAKIKGSSARHPNLEGRCGDFWALDNTSKQKIASKTASIRDRIIFELMPEKEDARPANWFSRKWTDMHFKEIEGEEIDWGKTVDYEKWKQLCNGFPFGRDGEYRCLFCKSKGALGVIFAHCSMMHPQPKYSTFRCNKCDCSLPINARANAKHKDKYFGMNYREVYEGCRVPEEIH</sequence>
<name>A0AC35EXJ3_9BILA</name>